<dbReference type="GO" id="GO:0006364">
    <property type="term" value="P:rRNA processing"/>
    <property type="evidence" value="ECO:0007669"/>
    <property type="project" value="UniProtKB-KW"/>
</dbReference>
<organism evidence="6">
    <name type="scientific">uncultured Thiotrichaceae bacterium</name>
    <dbReference type="NCBI Taxonomy" id="298394"/>
    <lineage>
        <taxon>Bacteria</taxon>
        <taxon>Pseudomonadati</taxon>
        <taxon>Pseudomonadota</taxon>
        <taxon>Gammaproteobacteria</taxon>
        <taxon>Thiotrichales</taxon>
        <taxon>Thiotrichaceae</taxon>
        <taxon>environmental samples</taxon>
    </lineage>
</organism>
<protein>
    <submittedName>
        <fullName evidence="6">Methyltransferase (EC)</fullName>
        <ecNumber evidence="6">2.1.1.-</ecNumber>
    </submittedName>
</protein>
<evidence type="ECO:0000256" key="3">
    <source>
        <dbReference type="ARBA" id="ARBA00022679"/>
    </source>
</evidence>
<dbReference type="Pfam" id="PF10672">
    <property type="entry name" value="Methyltrans_SAM"/>
    <property type="match status" value="1"/>
</dbReference>
<keyword evidence="2 6" id="KW-0489">Methyltransferase</keyword>
<dbReference type="PANTHER" id="PTHR43042">
    <property type="entry name" value="SAM-DEPENDENT METHYLTRANSFERASE"/>
    <property type="match status" value="1"/>
</dbReference>
<keyword evidence="3 6" id="KW-0808">Transferase</keyword>
<evidence type="ECO:0000256" key="4">
    <source>
        <dbReference type="ARBA" id="ARBA00022691"/>
    </source>
</evidence>
<evidence type="ECO:0000256" key="2">
    <source>
        <dbReference type="ARBA" id="ARBA00022603"/>
    </source>
</evidence>
<name>A0A6S6U2S4_9GAMM</name>
<evidence type="ECO:0000256" key="1">
    <source>
        <dbReference type="ARBA" id="ARBA00022552"/>
    </source>
</evidence>
<sequence>MTSLTDAIQHLQLPQTDESPAEAQRLFHGRGHAYPGLHHVTVDWFPPVVLITLFAEEDKKQIMCLAEYLYAQLPDCKSVQLQHRYLPSGSIDVLLGEMIASLVVNEAGLTYQISLGKARNHGLFLDMRNGRQWLREQAQQKRVLNLFSYTCGFSVAAIEGKASFVMNMDMSSPALSVGRENHRLNNHDLSSVRFDKLNIFKSFGRIKKQGPFDLLVCDPPTLQKGSVDIARDYPKIMRRLDEFMAKESQLMLCLNAPELGEDFILQHMKRLASDYRHVTTIKPPNVYREAEGKGLTIMCFSKQ</sequence>
<evidence type="ECO:0000313" key="6">
    <source>
        <dbReference type="EMBL" id="CAA6827202.1"/>
    </source>
</evidence>
<gene>
    <name evidence="6" type="ORF">HELGO_WM8365</name>
</gene>
<evidence type="ECO:0000259" key="5">
    <source>
        <dbReference type="Pfam" id="PF10672"/>
    </source>
</evidence>
<dbReference type="EC" id="2.1.1.-" evidence="6"/>
<keyword evidence="1" id="KW-0698">rRNA processing</keyword>
<dbReference type="GO" id="GO:0008168">
    <property type="term" value="F:methyltransferase activity"/>
    <property type="evidence" value="ECO:0007669"/>
    <property type="project" value="UniProtKB-KW"/>
</dbReference>
<accession>A0A6S6U2S4</accession>
<dbReference type="EMBL" id="CACVAY010000139">
    <property type="protein sequence ID" value="CAA6827202.1"/>
    <property type="molecule type" value="Genomic_DNA"/>
</dbReference>
<dbReference type="GO" id="GO:0032259">
    <property type="term" value="P:methylation"/>
    <property type="evidence" value="ECO:0007669"/>
    <property type="project" value="UniProtKB-KW"/>
</dbReference>
<feature type="domain" description="S-adenosylmethionine-dependent methyltransferase" evidence="5">
    <location>
        <begin position="24"/>
        <end position="289"/>
    </location>
</feature>
<reference evidence="6" key="1">
    <citation type="submission" date="2020-01" db="EMBL/GenBank/DDBJ databases">
        <authorList>
            <person name="Meier V. D."/>
            <person name="Meier V D."/>
        </authorList>
    </citation>
    <scope>NUCLEOTIDE SEQUENCE</scope>
    <source>
        <strain evidence="6">HLG_WM_MAG_07</strain>
    </source>
</reference>
<keyword evidence="4" id="KW-0949">S-adenosyl-L-methionine</keyword>
<dbReference type="InterPro" id="IPR029063">
    <property type="entry name" value="SAM-dependent_MTases_sf"/>
</dbReference>
<proteinExistence type="predicted"/>
<dbReference type="InterPro" id="IPR019614">
    <property type="entry name" value="SAM-dep_methyl-trfase"/>
</dbReference>
<dbReference type="PANTHER" id="PTHR43042:SF3">
    <property type="entry name" value="RIBOSOMAL RNA LARGE SUBUNIT METHYLTRANSFERASE YWBD-RELATED"/>
    <property type="match status" value="1"/>
</dbReference>
<dbReference type="Gene3D" id="3.40.50.150">
    <property type="entry name" value="Vaccinia Virus protein VP39"/>
    <property type="match status" value="1"/>
</dbReference>
<dbReference type="SUPFAM" id="SSF53335">
    <property type="entry name" value="S-adenosyl-L-methionine-dependent methyltransferases"/>
    <property type="match status" value="1"/>
</dbReference>
<dbReference type="AlphaFoldDB" id="A0A6S6U2S4"/>